<sequence>MTGIPVLAAPAIDPGSARIEVTLPEGLTIGEIVAMVLPGAAPADRARARVTLVSPRGSAMILPEHWHAVRPRPGVRVVIRLVPGKDALRTILSVVVSIAAVALGTMFGPALAGALGWGTGAAAVGTATALIGIGVNLLGSLLINALIPPVKPDDERRNSYSISGWRNRLDPDGAVPVVLGQVRYAPPFAVRSHTEIVGDAQYIRAVFCFGEGAVGLSDFRIGDTSLADFDDVDIEVREGRPTDLPLSLFPRQIVEESIGVELTRPLPRDNLGEVIAGSPAIETPVVRTTGPDAQGASIIIAFPTGLISFSGKVKKQHHGVSIRVEQRLAGADEWQLVTPLDISARRIEAFYRQLTWSFPTRGRFQIRLTMMTPETEETQVQQRAVWAGLQTLRPEYPLAYRQPLALVAVRVRATHQLSGSLDNFSALAWRVCLDWDHVAEEWIERPTSNPASLYRYILQCPANPKPATDAEIDLGQLTDWHHFCHLRALQYNRVLDQAGTTLREVLTEVAAAGRASPRHDGTRWGVVIDRPAELIVDHINPRNSWGFSVRRAYVEKPHAWICKFQDEDNDYKEAQRVIRRPGYTGDITVTETLELPGITNAAIVYREGLRRFFEAEYRPDVFEATQEGALRVATRGDTAMLSHDVLSRMQWAGRVRHVSGSLVALDELVTMVEGRSYALRFRVFADDEDTVGTSVVRPVATLPGEETLLTLTGSGPVPLAGDIVHFGEMGTDSYPVVVTHIEATQDQCQIIRAVAAAPEIDALTNAAEVPAWSGRVGVELGANLLQPSAPRFTSITSGISGTGEAGRIDFLIVPGSGAISAVSFRISHRLGTSGDWTEAVIPVAAGGGSILVYGSGSTAQITAQALSWTGVAGPWTTPVTVIIGAGDAPIPAALDDETISITTLLGGALIQLATGPDANTTQIQLYRSTSAVLDRETDAVGGVHAVSPLQSFSFALGDTTRSNLVTGGTMDAPAAWDLDPGWAIAAGLATHTAGTAGAIGQARAFEAGKWYRLGYIVSGRTAGGLTPRLTGGSDRPGTSIAANGFHRDRIQAVTGNDRIEWLAGTSFDGAIDDVIVYLETGACLAQDIHYIWIEPQNDDGVPGPVSGPFTIVVI</sequence>
<dbReference type="RefSeq" id="WP_164613473.1">
    <property type="nucleotide sequence ID" value="NZ_JAAIKE010000005.1"/>
</dbReference>
<dbReference type="EMBL" id="JAAIKE010000005">
    <property type="protein sequence ID" value="NEX47593.1"/>
    <property type="molecule type" value="Genomic_DNA"/>
</dbReference>
<name>A0A6B3RQQ9_9RHOB</name>
<accession>A0A6B3RQQ9</accession>
<feature type="domain" description="Tip attachment protein J HDII-ins2" evidence="2">
    <location>
        <begin position="282"/>
        <end position="392"/>
    </location>
</feature>
<keyword evidence="4" id="KW-1185">Reference proteome</keyword>
<protein>
    <submittedName>
        <fullName evidence="3">Phage tail protein</fullName>
    </submittedName>
</protein>
<comment type="caution">
    <text evidence="3">The sequence shown here is derived from an EMBL/GenBank/DDBJ whole genome shotgun (WGS) entry which is preliminary data.</text>
</comment>
<keyword evidence="1" id="KW-1133">Transmembrane helix</keyword>
<organism evidence="3 4">
    <name type="scientific">Pseudotabrizicola algicola</name>
    <dbReference type="NCBI Taxonomy" id="2709381"/>
    <lineage>
        <taxon>Bacteria</taxon>
        <taxon>Pseudomonadati</taxon>
        <taxon>Pseudomonadota</taxon>
        <taxon>Alphaproteobacteria</taxon>
        <taxon>Rhodobacterales</taxon>
        <taxon>Paracoccaceae</taxon>
        <taxon>Pseudotabrizicola</taxon>
    </lineage>
</organism>
<evidence type="ECO:0000313" key="3">
    <source>
        <dbReference type="EMBL" id="NEX47593.1"/>
    </source>
</evidence>
<feature type="transmembrane region" description="Helical" evidence="1">
    <location>
        <begin position="121"/>
        <end position="147"/>
    </location>
</feature>
<feature type="transmembrane region" description="Helical" evidence="1">
    <location>
        <begin position="90"/>
        <end position="115"/>
    </location>
</feature>
<evidence type="ECO:0000256" key="1">
    <source>
        <dbReference type="SAM" id="Phobius"/>
    </source>
</evidence>
<evidence type="ECO:0000259" key="2">
    <source>
        <dbReference type="Pfam" id="PF24801"/>
    </source>
</evidence>
<dbReference type="AlphaFoldDB" id="A0A6B3RQQ9"/>
<dbReference type="Pfam" id="PF24801">
    <property type="entry name" value="FNIII-A_GpJ"/>
    <property type="match status" value="1"/>
</dbReference>
<keyword evidence="1" id="KW-0812">Transmembrane</keyword>
<gene>
    <name evidence="3" type="ORF">G3572_15375</name>
</gene>
<dbReference type="Proteomes" id="UP000481421">
    <property type="component" value="Unassembled WGS sequence"/>
</dbReference>
<reference evidence="3 4" key="1">
    <citation type="submission" date="2020-02" db="EMBL/GenBank/DDBJ databases">
        <title>Rhodobacter algicola sp. nov., isolated from microalga culture.</title>
        <authorList>
            <person name="Park C.-Y."/>
        </authorList>
    </citation>
    <scope>NUCLEOTIDE SEQUENCE [LARGE SCALE GENOMIC DNA]</scope>
    <source>
        <strain evidence="3 4">ETT8</strain>
    </source>
</reference>
<proteinExistence type="predicted"/>
<keyword evidence="1" id="KW-0472">Membrane</keyword>
<dbReference type="InterPro" id="IPR055385">
    <property type="entry name" value="GpJ_HDII-ins2"/>
</dbReference>
<evidence type="ECO:0000313" key="4">
    <source>
        <dbReference type="Proteomes" id="UP000481421"/>
    </source>
</evidence>